<accession>A0A498MLP4</accession>
<comment type="caution">
    <text evidence="2">The sequence shown here is derived from an EMBL/GenBank/DDBJ whole genome shotgun (WGS) entry which is preliminary data.</text>
</comment>
<sequence length="86" mass="9995">MRQLSRAQPDRRGDLNQPQSCLDAARAKQMERKTREGESDPHVLTRTYRLRKKSCSSVPQVMGEDRALEGERKPLFFLSMEKYVKA</sequence>
<gene>
    <name evidence="2" type="ORF">ROHU_025143</name>
</gene>
<organism evidence="2 3">
    <name type="scientific">Labeo rohita</name>
    <name type="common">Indian major carp</name>
    <name type="synonym">Cyprinus rohita</name>
    <dbReference type="NCBI Taxonomy" id="84645"/>
    <lineage>
        <taxon>Eukaryota</taxon>
        <taxon>Metazoa</taxon>
        <taxon>Chordata</taxon>
        <taxon>Craniata</taxon>
        <taxon>Vertebrata</taxon>
        <taxon>Euteleostomi</taxon>
        <taxon>Actinopterygii</taxon>
        <taxon>Neopterygii</taxon>
        <taxon>Teleostei</taxon>
        <taxon>Ostariophysi</taxon>
        <taxon>Cypriniformes</taxon>
        <taxon>Cyprinidae</taxon>
        <taxon>Labeoninae</taxon>
        <taxon>Labeonini</taxon>
        <taxon>Labeo</taxon>
    </lineage>
</organism>
<feature type="region of interest" description="Disordered" evidence="1">
    <location>
        <begin position="1"/>
        <end position="42"/>
    </location>
</feature>
<feature type="compositionally biased region" description="Basic and acidic residues" evidence="1">
    <location>
        <begin position="25"/>
        <end position="42"/>
    </location>
</feature>
<evidence type="ECO:0000313" key="3">
    <source>
        <dbReference type="Proteomes" id="UP000290572"/>
    </source>
</evidence>
<dbReference type="AlphaFoldDB" id="A0A498MLP4"/>
<keyword evidence="3" id="KW-1185">Reference proteome</keyword>
<proteinExistence type="predicted"/>
<evidence type="ECO:0000256" key="1">
    <source>
        <dbReference type="SAM" id="MobiDB-lite"/>
    </source>
</evidence>
<dbReference type="EMBL" id="QBIY01012648">
    <property type="protein sequence ID" value="RXN20284.1"/>
    <property type="molecule type" value="Genomic_DNA"/>
</dbReference>
<reference evidence="2 3" key="1">
    <citation type="submission" date="2018-03" db="EMBL/GenBank/DDBJ databases">
        <title>Draft genome sequence of Rohu Carp (Labeo rohita).</title>
        <authorList>
            <person name="Das P."/>
            <person name="Kushwaha B."/>
            <person name="Joshi C.G."/>
            <person name="Kumar D."/>
            <person name="Nagpure N.S."/>
            <person name="Sahoo L."/>
            <person name="Das S.P."/>
            <person name="Bit A."/>
            <person name="Patnaik S."/>
            <person name="Meher P.K."/>
            <person name="Jayasankar P."/>
            <person name="Koringa P.G."/>
            <person name="Patel N.V."/>
            <person name="Hinsu A.T."/>
            <person name="Kumar R."/>
            <person name="Pandey M."/>
            <person name="Agarwal S."/>
            <person name="Srivastava S."/>
            <person name="Singh M."/>
            <person name="Iquebal M.A."/>
            <person name="Jaiswal S."/>
            <person name="Angadi U.B."/>
            <person name="Kumar N."/>
            <person name="Raza M."/>
            <person name="Shah T.M."/>
            <person name="Rai A."/>
            <person name="Jena J.K."/>
        </authorList>
    </citation>
    <scope>NUCLEOTIDE SEQUENCE [LARGE SCALE GENOMIC DNA]</scope>
    <source>
        <strain evidence="2">DASCIFA01</strain>
        <tissue evidence="2">Testis</tissue>
    </source>
</reference>
<dbReference type="Proteomes" id="UP000290572">
    <property type="component" value="Unassembled WGS sequence"/>
</dbReference>
<protein>
    <submittedName>
        <fullName evidence="2">Uncharacterized protein</fullName>
    </submittedName>
</protein>
<name>A0A498MLP4_LABRO</name>
<evidence type="ECO:0000313" key="2">
    <source>
        <dbReference type="EMBL" id="RXN20284.1"/>
    </source>
</evidence>